<keyword evidence="3" id="KW-1185">Reference proteome</keyword>
<evidence type="ECO:0008006" key="4">
    <source>
        <dbReference type="Google" id="ProtNLM"/>
    </source>
</evidence>
<dbReference type="EMBL" id="JH651384">
    <property type="protein sequence ID" value="EIJ35983.1"/>
    <property type="molecule type" value="Genomic_DNA"/>
</dbReference>
<dbReference type="Proteomes" id="UP000005317">
    <property type="component" value="Unassembled WGS sequence"/>
</dbReference>
<organism evidence="2 3">
    <name type="scientific">Thiothrix nivea (strain ATCC 35100 / DSM 5205 / JP2)</name>
    <dbReference type="NCBI Taxonomy" id="870187"/>
    <lineage>
        <taxon>Bacteria</taxon>
        <taxon>Pseudomonadati</taxon>
        <taxon>Pseudomonadota</taxon>
        <taxon>Gammaproteobacteria</taxon>
        <taxon>Thiotrichales</taxon>
        <taxon>Thiotrichaceae</taxon>
        <taxon>Thiothrix</taxon>
    </lineage>
</organism>
<gene>
    <name evidence="2" type="ORF">Thini_3471</name>
</gene>
<keyword evidence="1" id="KW-0812">Transmembrane</keyword>
<keyword evidence="1" id="KW-1133">Transmembrane helix</keyword>
<proteinExistence type="predicted"/>
<feature type="transmembrane region" description="Helical" evidence="1">
    <location>
        <begin position="20"/>
        <end position="38"/>
    </location>
</feature>
<accession>A0A656HHX8</accession>
<sequence>MSQLPNRKTLGKTALRNFGLLTGGIFAVLFGLLFPWLGKYPIPVWPWVTMLIFWIPAIIYPESLQLVYKVWMKIGLTLGWVNTRVLLGVSYYLIIAPTGALMGLFKQGHIRQLATNKTGSLRQPSHARPRNHFERLF</sequence>
<feature type="transmembrane region" description="Helical" evidence="1">
    <location>
        <begin position="44"/>
        <end position="64"/>
    </location>
</feature>
<feature type="transmembrane region" description="Helical" evidence="1">
    <location>
        <begin position="85"/>
        <end position="105"/>
    </location>
</feature>
<dbReference type="InterPro" id="IPR045781">
    <property type="entry name" value="SxtJ"/>
</dbReference>
<dbReference type="RefSeq" id="WP_002709877.1">
    <property type="nucleotide sequence ID" value="NZ_JH651384.1"/>
</dbReference>
<evidence type="ECO:0000313" key="2">
    <source>
        <dbReference type="EMBL" id="EIJ35983.1"/>
    </source>
</evidence>
<keyword evidence="1" id="KW-0472">Membrane</keyword>
<protein>
    <recommendedName>
        <fullName evidence="4">SxtJ</fullName>
    </recommendedName>
</protein>
<dbReference type="Pfam" id="PF19588">
    <property type="entry name" value="SxtJ"/>
    <property type="match status" value="1"/>
</dbReference>
<dbReference type="AlphaFoldDB" id="A0A656HHX8"/>
<evidence type="ECO:0000313" key="3">
    <source>
        <dbReference type="Proteomes" id="UP000005317"/>
    </source>
</evidence>
<evidence type="ECO:0000256" key="1">
    <source>
        <dbReference type="SAM" id="Phobius"/>
    </source>
</evidence>
<reference evidence="3" key="1">
    <citation type="journal article" date="2011" name="Stand. Genomic Sci.">
        <title>Genome sequence of the filamentous, gliding Thiothrix nivea neotype strain (JP2(T)).</title>
        <authorList>
            <person name="Lapidus A."/>
            <person name="Nolan M."/>
            <person name="Lucas S."/>
            <person name="Glavina Del Rio T."/>
            <person name="Tice H."/>
            <person name="Cheng J.F."/>
            <person name="Tapia R."/>
            <person name="Han C."/>
            <person name="Goodwin L."/>
            <person name="Pitluck S."/>
            <person name="Liolios K."/>
            <person name="Pagani I."/>
            <person name="Ivanova N."/>
            <person name="Huntemann M."/>
            <person name="Mavromatis K."/>
            <person name="Mikhailova N."/>
            <person name="Pati A."/>
            <person name="Chen A."/>
            <person name="Palaniappan K."/>
            <person name="Land M."/>
            <person name="Brambilla E.M."/>
            <person name="Rohde M."/>
            <person name="Abt B."/>
            <person name="Verbarg S."/>
            <person name="Goker M."/>
            <person name="Bristow J."/>
            <person name="Eisen J.A."/>
            <person name="Markowitz V."/>
            <person name="Hugenholtz P."/>
            <person name="Kyrpides N.C."/>
            <person name="Klenk H.P."/>
            <person name="Woyke T."/>
        </authorList>
    </citation>
    <scope>NUCLEOTIDE SEQUENCE [LARGE SCALE GENOMIC DNA]</scope>
    <source>
        <strain evidence="3">ATCC 35100 / DSM 5205 / JP2</strain>
    </source>
</reference>
<name>A0A656HHX8_THINJ</name>